<dbReference type="EMBL" id="BMJE01000006">
    <property type="protein sequence ID" value="GGB82662.1"/>
    <property type="molecule type" value="Genomic_DNA"/>
</dbReference>
<accession>A0ABQ1K0S5</accession>
<gene>
    <name evidence="1" type="ORF">GCM10007424_23370</name>
</gene>
<protein>
    <recommendedName>
        <fullName evidence="3">Integrase catalytic domain-containing protein</fullName>
    </recommendedName>
</protein>
<evidence type="ECO:0000313" key="2">
    <source>
        <dbReference type="Proteomes" id="UP000615760"/>
    </source>
</evidence>
<dbReference type="Gene3D" id="3.30.420.10">
    <property type="entry name" value="Ribonuclease H-like superfamily/Ribonuclease H"/>
    <property type="match status" value="1"/>
</dbReference>
<reference evidence="2" key="1">
    <citation type="journal article" date="2019" name="Int. J. Syst. Evol. Microbiol.">
        <title>The Global Catalogue of Microorganisms (GCM) 10K type strain sequencing project: providing services to taxonomists for standard genome sequencing and annotation.</title>
        <authorList>
            <consortium name="The Broad Institute Genomics Platform"/>
            <consortium name="The Broad Institute Genome Sequencing Center for Infectious Disease"/>
            <person name="Wu L."/>
            <person name="Ma J."/>
        </authorList>
    </citation>
    <scope>NUCLEOTIDE SEQUENCE [LARGE SCALE GENOMIC DNA]</scope>
    <source>
        <strain evidence="2">CGMCC 1.15461</strain>
    </source>
</reference>
<keyword evidence="2" id="KW-1185">Reference proteome</keyword>
<dbReference type="InterPro" id="IPR012337">
    <property type="entry name" value="RNaseH-like_sf"/>
</dbReference>
<evidence type="ECO:0000313" key="1">
    <source>
        <dbReference type="EMBL" id="GGB82662.1"/>
    </source>
</evidence>
<sequence>MKPTPFEYYEGKLGVKISFLICDRDFHMDSLKVIAYNTLYYRTKRKSSPEQFLRRASLNNDALVLFSSLCQEWRDRLTVKFGSPKQEVKKSWFAQHYEADKKAFDFYMAHRYGEENRKLDTSLIERYTYNASVLNTVIRVKANRKAYCRTLGCTKVDIWDSLSKDVNAFRDVEHTLPTTKRGLQMKVKAYQEQGYIALISGKLTNQNAAKVKEDTQTALLDELLAKHTNLDNTQVANIYNSVAGIQDWKTITPQTVANRKQENNLVIYAGRNGKAKLLDHKLMQVKRKAPSKPMLYWTMDGWDAELLYQKATINAQGNTVTTYHNRLTAVMVLDPYNKYIVGYAIGERESPALIKEALRNAMQHTKELFGDYYRPYQLQTDRYQIKHLTPTYEACTVHYTPANVNSKKTKVIEPFFNRFNKEYCQLFDNWSGHNVDSGSKNQPNDEVLNKIRKSFPDENGCRQQLIGSIEADRAKKVAAFVEKWQEVAEEHKSIMSFETYLQYLGEKTGYTNKLSPSGLLPTINGIERCFDSFDINFRKLFHIDWCVMYDPADLSKVLVMDAESKSGKFVKLLGNYSFVLDEIYIQPMALADRVEGDAAEKQRITDYNDNVMKYITNERADNADVLHEFLSKPQLQDTLAKHLLVDSLGHHKDHNNSHKINKKAQKVLEVQEARTEKAEASDWRTQQNDYHKQRINLNDYI</sequence>
<evidence type="ECO:0008006" key="3">
    <source>
        <dbReference type="Google" id="ProtNLM"/>
    </source>
</evidence>
<dbReference type="Proteomes" id="UP000615760">
    <property type="component" value="Unassembled WGS sequence"/>
</dbReference>
<comment type="caution">
    <text evidence="1">The sequence shown here is derived from an EMBL/GenBank/DDBJ whole genome shotgun (WGS) entry which is preliminary data.</text>
</comment>
<dbReference type="SUPFAM" id="SSF53098">
    <property type="entry name" value="Ribonuclease H-like"/>
    <property type="match status" value="1"/>
</dbReference>
<name>A0ABQ1K0S5_9FLAO</name>
<dbReference type="RefSeq" id="WP_188621482.1">
    <property type="nucleotide sequence ID" value="NZ_BMJE01000006.1"/>
</dbReference>
<proteinExistence type="predicted"/>
<dbReference type="InterPro" id="IPR036397">
    <property type="entry name" value="RNaseH_sf"/>
</dbReference>
<organism evidence="1 2">
    <name type="scientific">Flavobacterium suaedae</name>
    <dbReference type="NCBI Taxonomy" id="1767027"/>
    <lineage>
        <taxon>Bacteria</taxon>
        <taxon>Pseudomonadati</taxon>
        <taxon>Bacteroidota</taxon>
        <taxon>Flavobacteriia</taxon>
        <taxon>Flavobacteriales</taxon>
        <taxon>Flavobacteriaceae</taxon>
        <taxon>Flavobacterium</taxon>
    </lineage>
</organism>